<dbReference type="NCBIfam" id="NF037995">
    <property type="entry name" value="TRAP_S1"/>
    <property type="match status" value="1"/>
</dbReference>
<evidence type="ECO:0000256" key="2">
    <source>
        <dbReference type="ARBA" id="ARBA00022448"/>
    </source>
</evidence>
<dbReference type="SUPFAM" id="SSF53850">
    <property type="entry name" value="Periplasmic binding protein-like II"/>
    <property type="match status" value="1"/>
</dbReference>
<dbReference type="GO" id="GO:0055085">
    <property type="term" value="P:transmembrane transport"/>
    <property type="evidence" value="ECO:0007669"/>
    <property type="project" value="InterPro"/>
</dbReference>
<dbReference type="CDD" id="cd13679">
    <property type="entry name" value="PBP2_TRAP_YiaO_like"/>
    <property type="match status" value="1"/>
</dbReference>
<dbReference type="PIRSF" id="PIRSF006470">
    <property type="entry name" value="DctB"/>
    <property type="match status" value="1"/>
</dbReference>
<protein>
    <submittedName>
        <fullName evidence="5">Tripartite ATP-independent transporter solute receptor, DctP family</fullName>
    </submittedName>
</protein>
<reference evidence="5 6" key="1">
    <citation type="submission" date="2017-04" db="EMBL/GenBank/DDBJ databases">
        <authorList>
            <person name="Afonso C.L."/>
            <person name="Miller P.J."/>
            <person name="Scott M.A."/>
            <person name="Spackman E."/>
            <person name="Goraichik I."/>
            <person name="Dimitrov K.M."/>
            <person name="Suarez D.L."/>
            <person name="Swayne D.E."/>
        </authorList>
    </citation>
    <scope>NUCLEOTIDE SEQUENCE [LARGE SCALE GENOMIC DNA]</scope>
    <source>
        <strain evidence="5 6">ToBE</strain>
    </source>
</reference>
<organism evidence="5 6">
    <name type="scientific">Thermanaeromonas toyohensis ToBE</name>
    <dbReference type="NCBI Taxonomy" id="698762"/>
    <lineage>
        <taxon>Bacteria</taxon>
        <taxon>Bacillati</taxon>
        <taxon>Bacillota</taxon>
        <taxon>Clostridia</taxon>
        <taxon>Neomoorellales</taxon>
        <taxon>Neomoorellaceae</taxon>
        <taxon>Thermanaeromonas</taxon>
    </lineage>
</organism>
<dbReference type="EMBL" id="LT838272">
    <property type="protein sequence ID" value="SMB98991.1"/>
    <property type="molecule type" value="Genomic_DNA"/>
</dbReference>
<dbReference type="GO" id="GO:0030288">
    <property type="term" value="C:outer membrane-bounded periplasmic space"/>
    <property type="evidence" value="ECO:0007669"/>
    <property type="project" value="InterPro"/>
</dbReference>
<evidence type="ECO:0000256" key="1">
    <source>
        <dbReference type="ARBA" id="ARBA00009023"/>
    </source>
</evidence>
<dbReference type="PANTHER" id="PTHR33376">
    <property type="match status" value="1"/>
</dbReference>
<dbReference type="AlphaFoldDB" id="A0A1W1W0V6"/>
<evidence type="ECO:0000313" key="5">
    <source>
        <dbReference type="EMBL" id="SMB98991.1"/>
    </source>
</evidence>
<dbReference type="InterPro" id="IPR018389">
    <property type="entry name" value="DctP_fam"/>
</dbReference>
<feature type="signal peptide" evidence="4">
    <location>
        <begin position="1"/>
        <end position="26"/>
    </location>
</feature>
<sequence length="346" mass="38913">MLKRIAALLMATSLVLLLAGCSGKTAGNQQTSSTGQPQKKIIKVGIGLNEKSPQYKGLEKFKEMVEKGSNGRFEVQLYANSQLGDDVKMMEALRMGTQEMTCPSTAPIAGLSKKFMVFDLPFLFPNEKVADQVLDGPVGQKILDSLTDKGIIGLAYWENGFRQLTNNKREVKTPADLKGLKIRTMENPVHLATFRALGANPTPMPFGELFTAMQQGTIDGQENPLTTIYLQKFYEVQKYVSLTNHFYSPFVFMISKKFWDGLSKEDQELIKKAAKEAGAFQRQYNREQMKQMADNLRKAGMVVTELTPEQMEEFRKATEGVYKQFENEIGKDLIEEVKAEIAKYNK</sequence>
<dbReference type="InterPro" id="IPR038404">
    <property type="entry name" value="TRAP_DctP_sf"/>
</dbReference>
<keyword evidence="6" id="KW-1185">Reference proteome</keyword>
<accession>A0A1W1W0V6</accession>
<name>A0A1W1W0V6_9FIRM</name>
<evidence type="ECO:0000313" key="6">
    <source>
        <dbReference type="Proteomes" id="UP000192569"/>
    </source>
</evidence>
<keyword evidence="3 4" id="KW-0732">Signal</keyword>
<evidence type="ECO:0000256" key="3">
    <source>
        <dbReference type="ARBA" id="ARBA00022729"/>
    </source>
</evidence>
<dbReference type="Pfam" id="PF03480">
    <property type="entry name" value="DctP"/>
    <property type="match status" value="1"/>
</dbReference>
<dbReference type="RefSeq" id="WP_197686520.1">
    <property type="nucleotide sequence ID" value="NZ_LT838272.1"/>
</dbReference>
<dbReference type="PROSITE" id="PS51257">
    <property type="entry name" value="PROKAR_LIPOPROTEIN"/>
    <property type="match status" value="1"/>
</dbReference>
<dbReference type="STRING" id="698762.SAMN00808754_2669"/>
<gene>
    <name evidence="5" type="ORF">SAMN00808754_2669</name>
</gene>
<dbReference type="Proteomes" id="UP000192569">
    <property type="component" value="Chromosome I"/>
</dbReference>
<keyword evidence="2" id="KW-0813">Transport</keyword>
<dbReference type="InterPro" id="IPR004682">
    <property type="entry name" value="TRAP_DctP"/>
</dbReference>
<feature type="chain" id="PRO_5038502537" evidence="4">
    <location>
        <begin position="27"/>
        <end position="346"/>
    </location>
</feature>
<evidence type="ECO:0000256" key="4">
    <source>
        <dbReference type="SAM" id="SignalP"/>
    </source>
</evidence>
<keyword evidence="5" id="KW-0675">Receptor</keyword>
<dbReference type="PANTHER" id="PTHR33376:SF7">
    <property type="entry name" value="C4-DICARBOXYLATE-BINDING PROTEIN DCTB"/>
    <property type="match status" value="1"/>
</dbReference>
<dbReference type="NCBIfam" id="TIGR00787">
    <property type="entry name" value="dctP"/>
    <property type="match status" value="1"/>
</dbReference>
<comment type="similarity">
    <text evidence="1">Belongs to the bacterial solute-binding protein 7 family.</text>
</comment>
<proteinExistence type="inferred from homology"/>
<dbReference type="Gene3D" id="3.40.190.170">
    <property type="entry name" value="Bacterial extracellular solute-binding protein, family 7"/>
    <property type="match status" value="1"/>
</dbReference>